<evidence type="ECO:0000313" key="2">
    <source>
        <dbReference type="EMBL" id="KAD3641634.1"/>
    </source>
</evidence>
<name>A0A5N6MQT6_9ASTR</name>
<feature type="compositionally biased region" description="Basic residues" evidence="1">
    <location>
        <begin position="11"/>
        <end position="25"/>
    </location>
</feature>
<accession>A0A5N6MQT6</accession>
<keyword evidence="3" id="KW-1185">Reference proteome</keyword>
<dbReference type="OrthoDB" id="3264871at2759"/>
<dbReference type="AlphaFoldDB" id="A0A5N6MQT6"/>
<feature type="region of interest" description="Disordered" evidence="1">
    <location>
        <begin position="296"/>
        <end position="399"/>
    </location>
</feature>
<dbReference type="InterPro" id="IPR036691">
    <property type="entry name" value="Endo/exonu/phosph_ase_sf"/>
</dbReference>
<dbReference type="SUPFAM" id="SSF56219">
    <property type="entry name" value="DNase I-like"/>
    <property type="match status" value="1"/>
</dbReference>
<feature type="compositionally biased region" description="Basic and acidic residues" evidence="1">
    <location>
        <begin position="313"/>
        <end position="323"/>
    </location>
</feature>
<feature type="compositionally biased region" description="Polar residues" evidence="1">
    <location>
        <begin position="325"/>
        <end position="339"/>
    </location>
</feature>
<dbReference type="PANTHER" id="PTHR33710">
    <property type="entry name" value="BNAC02G09200D PROTEIN"/>
    <property type="match status" value="1"/>
</dbReference>
<dbReference type="PANTHER" id="PTHR33710:SF64">
    <property type="entry name" value="ENDONUCLEASE_EXONUCLEASE_PHOSPHATASE DOMAIN-CONTAINING PROTEIN"/>
    <property type="match status" value="1"/>
</dbReference>
<dbReference type="EMBL" id="SZYD01000015">
    <property type="protein sequence ID" value="KAD3641634.1"/>
    <property type="molecule type" value="Genomic_DNA"/>
</dbReference>
<sequence>MKEDAWEQVRRRGRSFQKPQQRKSYHNVAATNTSFYVTNLPPGYDRDGKPKISQRTQKIPSSHAYNYGGERPNADHFSSVGNGRSFKDVVLNRQGLKPKLAIHLNSISSTTERLWGSKSLIGRAKNLSSLCSLRMAFSGANGVTTIRYLGGLAVLVQFPNIDGARSYLSNKDLWSEWFSTLDVWEGKMVPFERIAWVRILGVPPSLWDPHIFDQIGGKVGEVIHRSEASIDDCNLSLDCLGIIVSNGDPIQEQVTLNWNNNMVVCWVIEDPRPWVPEFVHSSDSLHSLEESIPRNLSVPRKEMDGLQPPQVGERAHGKQHAWENGDNNHSSFKFTSGTQEVKKGGKRNPKAVGSKGRAHHGSANMSGGGLIIGSSSGSRPKKRPRNVLEQIGPSEGGSEMLIGMPDLNDSPSFCMNPQQEEVGSGEQLTVVLNSIESMADKEDEIEEGQLIEGDNEVELQEEITSTILVAESVGIHLAGKFKEVREEIYGEETMFSDTSRIIIKSFWGNQRFEFMAVPSNGRSGGLLSIWDPTIFQKLSEISNQNYLLVSGSITGVPEVVHILNVYGPQHLNEKKLLWKELEELKSSNSGVWVMAGDFNEVRSMMDRRGSIFCSQGATIFNDFIHNAQLLEYNMGGQDFTYMKGNGESFSKLDRFLVCDSFINKWPNACVTALPRKWSDHCPIILCTSEIDFGPVPFGFFPRGSNFQGLMRLSRRHWVLAKGRVS</sequence>
<evidence type="ECO:0000313" key="3">
    <source>
        <dbReference type="Proteomes" id="UP000326396"/>
    </source>
</evidence>
<evidence type="ECO:0000256" key="1">
    <source>
        <dbReference type="SAM" id="MobiDB-lite"/>
    </source>
</evidence>
<gene>
    <name evidence="2" type="ORF">E3N88_30858</name>
</gene>
<dbReference type="Gene3D" id="3.60.10.10">
    <property type="entry name" value="Endonuclease/exonuclease/phosphatase"/>
    <property type="match status" value="1"/>
</dbReference>
<reference evidence="2 3" key="1">
    <citation type="submission" date="2019-05" db="EMBL/GenBank/DDBJ databases">
        <title>Mikania micrantha, genome provides insights into the molecular mechanism of rapid growth.</title>
        <authorList>
            <person name="Liu B."/>
        </authorList>
    </citation>
    <scope>NUCLEOTIDE SEQUENCE [LARGE SCALE GENOMIC DNA]</scope>
    <source>
        <strain evidence="2">NLD-2019</strain>
        <tissue evidence="2">Leaf</tissue>
    </source>
</reference>
<organism evidence="2 3">
    <name type="scientific">Mikania micrantha</name>
    <name type="common">bitter vine</name>
    <dbReference type="NCBI Taxonomy" id="192012"/>
    <lineage>
        <taxon>Eukaryota</taxon>
        <taxon>Viridiplantae</taxon>
        <taxon>Streptophyta</taxon>
        <taxon>Embryophyta</taxon>
        <taxon>Tracheophyta</taxon>
        <taxon>Spermatophyta</taxon>
        <taxon>Magnoliopsida</taxon>
        <taxon>eudicotyledons</taxon>
        <taxon>Gunneridae</taxon>
        <taxon>Pentapetalae</taxon>
        <taxon>asterids</taxon>
        <taxon>campanulids</taxon>
        <taxon>Asterales</taxon>
        <taxon>Asteraceae</taxon>
        <taxon>Asteroideae</taxon>
        <taxon>Heliantheae alliance</taxon>
        <taxon>Eupatorieae</taxon>
        <taxon>Mikania</taxon>
    </lineage>
</organism>
<feature type="compositionally biased region" description="Basic and acidic residues" evidence="1">
    <location>
        <begin position="1"/>
        <end position="10"/>
    </location>
</feature>
<proteinExistence type="predicted"/>
<feature type="region of interest" description="Disordered" evidence="1">
    <location>
        <begin position="1"/>
        <end position="25"/>
    </location>
</feature>
<comment type="caution">
    <text evidence="2">The sequence shown here is derived from an EMBL/GenBank/DDBJ whole genome shotgun (WGS) entry which is preliminary data.</text>
</comment>
<protein>
    <submittedName>
        <fullName evidence="2">Uncharacterized protein</fullName>
    </submittedName>
</protein>
<dbReference type="Proteomes" id="UP000326396">
    <property type="component" value="Linkage Group LG5"/>
</dbReference>